<dbReference type="Pfam" id="PF13087">
    <property type="entry name" value="AAA_12"/>
    <property type="match status" value="1"/>
</dbReference>
<evidence type="ECO:0000313" key="8">
    <source>
        <dbReference type="Proteomes" id="UP001367316"/>
    </source>
</evidence>
<feature type="compositionally biased region" description="Basic and acidic residues" evidence="5">
    <location>
        <begin position="28"/>
        <end position="39"/>
    </location>
</feature>
<name>A0ABR1MS84_9PEZI</name>
<dbReference type="Gene3D" id="3.40.50.300">
    <property type="entry name" value="P-loop containing nucleotide triphosphate hydrolases"/>
    <property type="match status" value="2"/>
</dbReference>
<dbReference type="InterPro" id="IPR050534">
    <property type="entry name" value="Coronavir_polyprotein_1ab"/>
</dbReference>
<keyword evidence="4" id="KW-0067">ATP-binding</keyword>
<comment type="caution">
    <text evidence="7">The sequence shown here is derived from an EMBL/GenBank/DDBJ whole genome shotgun (WGS) entry which is preliminary data.</text>
</comment>
<dbReference type="SUPFAM" id="SSF52540">
    <property type="entry name" value="P-loop containing nucleoside triphosphate hydrolases"/>
    <property type="match status" value="1"/>
</dbReference>
<evidence type="ECO:0000256" key="4">
    <source>
        <dbReference type="ARBA" id="ARBA00022840"/>
    </source>
</evidence>
<protein>
    <recommendedName>
        <fullName evidence="6">DNA2/NAM7 helicase-like C-terminal domain-containing protein</fullName>
    </recommendedName>
</protein>
<keyword evidence="8" id="KW-1185">Reference proteome</keyword>
<feature type="region of interest" description="Disordered" evidence="5">
    <location>
        <begin position="16"/>
        <end position="39"/>
    </location>
</feature>
<evidence type="ECO:0000259" key="6">
    <source>
        <dbReference type="Pfam" id="PF13087"/>
    </source>
</evidence>
<feature type="domain" description="DNA2/NAM7 helicase-like C-terminal" evidence="6">
    <location>
        <begin position="228"/>
        <end position="356"/>
    </location>
</feature>
<dbReference type="PANTHER" id="PTHR43788:SF8">
    <property type="entry name" value="DNA-BINDING PROTEIN SMUBP-2"/>
    <property type="match status" value="1"/>
</dbReference>
<keyword evidence="1" id="KW-0547">Nucleotide-binding</keyword>
<evidence type="ECO:0000256" key="1">
    <source>
        <dbReference type="ARBA" id="ARBA00022741"/>
    </source>
</evidence>
<evidence type="ECO:0000313" key="7">
    <source>
        <dbReference type="EMBL" id="KAK7605797.1"/>
    </source>
</evidence>
<accession>A0ABR1MS84</accession>
<evidence type="ECO:0000256" key="2">
    <source>
        <dbReference type="ARBA" id="ARBA00022801"/>
    </source>
</evidence>
<dbReference type="InterPro" id="IPR041679">
    <property type="entry name" value="DNA2/NAM7-like_C"/>
</dbReference>
<proteinExistence type="predicted"/>
<reference evidence="7 8" key="1">
    <citation type="submission" date="2024-04" db="EMBL/GenBank/DDBJ databases">
        <title>Phyllosticta paracitricarpa is synonymous to the EU quarantine fungus P. citricarpa based on phylogenomic analyses.</title>
        <authorList>
            <consortium name="Lawrence Berkeley National Laboratory"/>
            <person name="Van ingen-buijs V.A."/>
            <person name="Van westerhoven A.C."/>
            <person name="Haridas S."/>
            <person name="Skiadas P."/>
            <person name="Martin F."/>
            <person name="Groenewald J.Z."/>
            <person name="Crous P.W."/>
            <person name="Seidl M.F."/>
        </authorList>
    </citation>
    <scope>NUCLEOTIDE SEQUENCE [LARGE SCALE GENOMIC DNA]</scope>
    <source>
        <strain evidence="7 8">CBS 141358</strain>
    </source>
</reference>
<organism evidence="7 8">
    <name type="scientific">Phyllosticta paracitricarpa</name>
    <dbReference type="NCBI Taxonomy" id="2016321"/>
    <lineage>
        <taxon>Eukaryota</taxon>
        <taxon>Fungi</taxon>
        <taxon>Dikarya</taxon>
        <taxon>Ascomycota</taxon>
        <taxon>Pezizomycotina</taxon>
        <taxon>Dothideomycetes</taxon>
        <taxon>Dothideomycetes incertae sedis</taxon>
        <taxon>Botryosphaeriales</taxon>
        <taxon>Phyllostictaceae</taxon>
        <taxon>Phyllosticta</taxon>
    </lineage>
</organism>
<dbReference type="InterPro" id="IPR027417">
    <property type="entry name" value="P-loop_NTPase"/>
</dbReference>
<dbReference type="EMBL" id="JBBPBF010000067">
    <property type="protein sequence ID" value="KAK7605797.1"/>
    <property type="molecule type" value="Genomic_DNA"/>
</dbReference>
<keyword evidence="2" id="KW-0378">Hydrolase</keyword>
<dbReference type="PANTHER" id="PTHR43788">
    <property type="entry name" value="DNA2/NAM7 HELICASE FAMILY MEMBER"/>
    <property type="match status" value="1"/>
</dbReference>
<keyword evidence="3" id="KW-0347">Helicase</keyword>
<evidence type="ECO:0000256" key="3">
    <source>
        <dbReference type="ARBA" id="ARBA00022806"/>
    </source>
</evidence>
<evidence type="ECO:0000256" key="5">
    <source>
        <dbReference type="SAM" id="MobiDB-lite"/>
    </source>
</evidence>
<feature type="region of interest" description="Disordered" evidence="5">
    <location>
        <begin position="53"/>
        <end position="76"/>
    </location>
</feature>
<gene>
    <name evidence="7" type="ORF">JOL62DRAFT_616777</name>
</gene>
<sequence length="400" mass="45067">MAPLFMTDLLRPPNSTSGYLPKLSKNGRLSERPSRLGHERSLRFSLSPLSAKVPNTRRSSAKPRTGTDTLDHKQDPGAENVLQRFITSQLWPGMLPLSSFGVLIFQISGFHPNGRSAKFPADRFEKFRTRYTEFEEGHEFSLELNRDFTELQNDLRDAALLERDVVDTTVAGSSDPSLHEKIKSLLSFTDEAACATDSDIPKIMMGDSHQLSPVVHYENTLRAERRLSLPTRLQLLGVPYTDLTEQHRSLKAIPNLVFYLAYEKRLKTDPKVDRIPKARGRPFFDAVRKAYSWPVNRYLILIDPKSAVESPVEASGSTCNIFNVRVVIDEVVKLLARGIDPATITILTPYVAQLSAYVIARTLAVEQLDRRIALHARRPKPFSWRKLTAISCPSAVRCKA</sequence>
<dbReference type="Proteomes" id="UP001367316">
    <property type="component" value="Unassembled WGS sequence"/>
</dbReference>